<comment type="caution">
    <text evidence="2">The sequence shown here is derived from an EMBL/GenBank/DDBJ whole genome shotgun (WGS) entry which is preliminary data.</text>
</comment>
<dbReference type="AlphaFoldDB" id="W9DSG9"/>
<dbReference type="EMBL" id="AZAJ01000001">
    <property type="protein sequence ID" value="ETA66612.1"/>
    <property type="molecule type" value="Genomic_DNA"/>
</dbReference>
<evidence type="ECO:0000313" key="2">
    <source>
        <dbReference type="EMBL" id="ETA66612.1"/>
    </source>
</evidence>
<feature type="transmembrane region" description="Helical" evidence="1">
    <location>
        <begin position="43"/>
        <end position="60"/>
    </location>
</feature>
<reference evidence="2 3" key="1">
    <citation type="submission" date="2013-08" db="EMBL/GenBank/DDBJ databases">
        <authorList>
            <consortium name="DOE Joint Genome Institute"/>
            <person name="Eisen J."/>
            <person name="Huntemann M."/>
            <person name="Han J."/>
            <person name="Chen A."/>
            <person name="Kyrpides N."/>
            <person name="Mavromatis K."/>
            <person name="Markowitz V."/>
            <person name="Palaniappan K."/>
            <person name="Ivanova N."/>
            <person name="Schaumberg A."/>
            <person name="Pati A."/>
            <person name="Liolios K."/>
            <person name="Nordberg H.P."/>
            <person name="Cantor M.N."/>
            <person name="Hua S.X."/>
            <person name="Woyke T."/>
        </authorList>
    </citation>
    <scope>NUCLEOTIDE SEQUENCE [LARGE SCALE GENOMIC DNA]</scope>
    <source>
        <strain evidence="2 3">DSM 2278</strain>
    </source>
</reference>
<accession>W9DSG9</accession>
<feature type="transmembrane region" description="Helical" evidence="1">
    <location>
        <begin position="12"/>
        <end position="31"/>
    </location>
</feature>
<keyword evidence="1" id="KW-1133">Transmembrane helix</keyword>
<feature type="transmembrane region" description="Helical" evidence="1">
    <location>
        <begin position="80"/>
        <end position="99"/>
    </location>
</feature>
<dbReference type="Pfam" id="PF19865">
    <property type="entry name" value="DUF6338"/>
    <property type="match status" value="1"/>
</dbReference>
<organism evidence="2 3">
    <name type="scientific">Methanolobus tindarius DSM 2278</name>
    <dbReference type="NCBI Taxonomy" id="1090322"/>
    <lineage>
        <taxon>Archaea</taxon>
        <taxon>Methanobacteriati</taxon>
        <taxon>Methanobacteriota</taxon>
        <taxon>Stenosarchaea group</taxon>
        <taxon>Methanomicrobia</taxon>
        <taxon>Methanosarcinales</taxon>
        <taxon>Methanosarcinaceae</taxon>
        <taxon>Methanolobus</taxon>
    </lineage>
</organism>
<keyword evidence="1" id="KW-0472">Membrane</keyword>
<evidence type="ECO:0000313" key="3">
    <source>
        <dbReference type="Proteomes" id="UP000019483"/>
    </source>
</evidence>
<dbReference type="InterPro" id="IPR045919">
    <property type="entry name" value="DUF6338"/>
</dbReference>
<proteinExistence type="predicted"/>
<evidence type="ECO:0000256" key="1">
    <source>
        <dbReference type="SAM" id="Phobius"/>
    </source>
</evidence>
<keyword evidence="3" id="KW-1185">Reference proteome</keyword>
<gene>
    <name evidence="2" type="ORF">MettiDRAFT_0009</name>
</gene>
<dbReference type="Proteomes" id="UP000019483">
    <property type="component" value="Unassembled WGS sequence"/>
</dbReference>
<name>W9DSG9_METTI</name>
<sequence>MASEFISSDIVSILLFMSPGFLTIALVGKLYGIAIEMEQFEKTVWSLIASIPIGIMFVYLNEINSIDSFLNCFLVHPLRSTFEIIVFSLILALLVSLIIQHKYLENLSMKLIHNKDDGFQTDRTVWDRFMQKNIGKAAIVETHNSVYKGWLSANSSRKEKREIVLDSPVIVYVHENGNTEDFPYGKQIILFGEDIKSITILEED</sequence>
<dbReference type="RefSeq" id="WP_023843749.1">
    <property type="nucleotide sequence ID" value="NZ_AZAJ01000001.1"/>
</dbReference>
<protein>
    <submittedName>
        <fullName evidence="2">Uncharacterized protein</fullName>
    </submittedName>
</protein>
<keyword evidence="1" id="KW-0812">Transmembrane</keyword>